<sequence>MKRVIKTLLLLAILGGGAYFFAPQIKPYIAPLLAAVTGQQTPIETASLPPDAAKLTPPPAVTVIKAQHADFTAMVTVSGSLIPRDEILVTPEVEGFRVLQLNVDEGDRVKQGDVLAVLVQESLEAQLAQNAASLARAEAAIAQARSQIVEATARREEAEANFNRAKPLKNSGFLSGSTYDQREAAAKSTAAQFKAAEDGLRVAEADKLQIEAQRRELQWKHANTKVTSPADGLISRRTARIGGMASGVGEPMFRIIYRGEVELDAEVIETDIGKIANGQKAVIDVAGVGPVQGTVRLVSPEVDRQTRLGRVRIFLGDDARLRIGAFARGTITTGRSHGIAVPSAAVIFDPSGAYVQVVNDNRVERRDVKPGLISGGLVEILEGVGDGDVIVARAGSFLRSGDQVRPVLPDSKISEAR</sequence>
<feature type="domain" description="Multidrug resistance protein MdtA-like barrel-sandwich hybrid" evidence="3">
    <location>
        <begin position="88"/>
        <end position="245"/>
    </location>
</feature>
<organism evidence="6 7">
    <name type="scientific">Hyphomicrobium sulfonivorans</name>
    <dbReference type="NCBI Taxonomy" id="121290"/>
    <lineage>
        <taxon>Bacteria</taxon>
        <taxon>Pseudomonadati</taxon>
        <taxon>Pseudomonadota</taxon>
        <taxon>Alphaproteobacteria</taxon>
        <taxon>Hyphomicrobiales</taxon>
        <taxon>Hyphomicrobiaceae</taxon>
        <taxon>Hyphomicrobium</taxon>
    </lineage>
</organism>
<dbReference type="Gene3D" id="2.40.420.20">
    <property type="match status" value="1"/>
</dbReference>
<dbReference type="Gene3D" id="2.40.30.170">
    <property type="match status" value="1"/>
</dbReference>
<keyword evidence="2" id="KW-0175">Coiled coil</keyword>
<protein>
    <submittedName>
        <fullName evidence="6">Membrane fusion protein of RND family multidrug efflux pump</fullName>
    </submittedName>
</protein>
<dbReference type="Proteomes" id="UP000059074">
    <property type="component" value="Unassembled WGS sequence"/>
</dbReference>
<evidence type="ECO:0000259" key="3">
    <source>
        <dbReference type="Pfam" id="PF25917"/>
    </source>
</evidence>
<evidence type="ECO:0000313" key="6">
    <source>
        <dbReference type="EMBL" id="KWT66707.1"/>
    </source>
</evidence>
<dbReference type="PATRIC" id="fig|121290.4.peg.1009"/>
<feature type="domain" description="YknX-like C-terminal permuted SH3-like" evidence="5">
    <location>
        <begin position="339"/>
        <end position="405"/>
    </location>
</feature>
<gene>
    <name evidence="6" type="ORF">APY04_2338</name>
</gene>
<dbReference type="Pfam" id="PF25989">
    <property type="entry name" value="YknX_C"/>
    <property type="match status" value="1"/>
</dbReference>
<dbReference type="Gene3D" id="2.40.50.100">
    <property type="match status" value="1"/>
</dbReference>
<dbReference type="EMBL" id="LMTR01000072">
    <property type="protein sequence ID" value="KWT66707.1"/>
    <property type="molecule type" value="Genomic_DNA"/>
</dbReference>
<dbReference type="PANTHER" id="PTHR30469">
    <property type="entry name" value="MULTIDRUG RESISTANCE PROTEIN MDTA"/>
    <property type="match status" value="1"/>
</dbReference>
<dbReference type="SUPFAM" id="SSF111369">
    <property type="entry name" value="HlyD-like secretion proteins"/>
    <property type="match status" value="1"/>
</dbReference>
<evidence type="ECO:0000256" key="1">
    <source>
        <dbReference type="ARBA" id="ARBA00009477"/>
    </source>
</evidence>
<dbReference type="InterPro" id="IPR058792">
    <property type="entry name" value="Beta-barrel_RND_2"/>
</dbReference>
<comment type="caution">
    <text evidence="6">The sequence shown here is derived from an EMBL/GenBank/DDBJ whole genome shotgun (WGS) entry which is preliminary data.</text>
</comment>
<evidence type="ECO:0000259" key="5">
    <source>
        <dbReference type="Pfam" id="PF25989"/>
    </source>
</evidence>
<dbReference type="InterPro" id="IPR058637">
    <property type="entry name" value="YknX-like_C"/>
</dbReference>
<dbReference type="PANTHER" id="PTHR30469:SF15">
    <property type="entry name" value="HLYD FAMILY OF SECRETION PROTEINS"/>
    <property type="match status" value="1"/>
</dbReference>
<reference evidence="6 7" key="1">
    <citation type="submission" date="2015-10" db="EMBL/GenBank/DDBJ databases">
        <title>Transcriptomic analysis of a linuron degrading triple-species bacterial consortium.</title>
        <authorList>
            <person name="Albers P."/>
        </authorList>
    </citation>
    <scope>NUCLEOTIDE SEQUENCE [LARGE SCALE GENOMIC DNA]</scope>
    <source>
        <strain evidence="6 7">WDL6</strain>
    </source>
</reference>
<dbReference type="Pfam" id="PF25917">
    <property type="entry name" value="BSH_RND"/>
    <property type="match status" value="1"/>
</dbReference>
<keyword evidence="7" id="KW-1185">Reference proteome</keyword>
<evidence type="ECO:0000256" key="2">
    <source>
        <dbReference type="SAM" id="Coils"/>
    </source>
</evidence>
<dbReference type="Pfam" id="PF25954">
    <property type="entry name" value="Beta-barrel_RND_2"/>
    <property type="match status" value="1"/>
</dbReference>
<feature type="coiled-coil region" evidence="2">
    <location>
        <begin position="120"/>
        <end position="161"/>
    </location>
</feature>
<name>A0A109BEM2_HYPSL</name>
<dbReference type="RefSeq" id="WP_083509718.1">
    <property type="nucleotide sequence ID" value="NZ_LMTR01000072.1"/>
</dbReference>
<comment type="similarity">
    <text evidence="1">Belongs to the membrane fusion protein (MFP) (TC 8.A.1) family.</text>
</comment>
<dbReference type="GO" id="GO:0015562">
    <property type="term" value="F:efflux transmembrane transporter activity"/>
    <property type="evidence" value="ECO:0007669"/>
    <property type="project" value="TreeGrafter"/>
</dbReference>
<dbReference type="InterPro" id="IPR058625">
    <property type="entry name" value="MdtA-like_BSH"/>
</dbReference>
<evidence type="ECO:0000259" key="4">
    <source>
        <dbReference type="Pfam" id="PF25954"/>
    </source>
</evidence>
<evidence type="ECO:0000313" key="7">
    <source>
        <dbReference type="Proteomes" id="UP000059074"/>
    </source>
</evidence>
<dbReference type="OrthoDB" id="7422354at2"/>
<dbReference type="GO" id="GO:1990281">
    <property type="term" value="C:efflux pump complex"/>
    <property type="evidence" value="ECO:0007669"/>
    <property type="project" value="TreeGrafter"/>
</dbReference>
<dbReference type="InterPro" id="IPR006143">
    <property type="entry name" value="RND_pump_MFP"/>
</dbReference>
<accession>A0A109BEM2</accession>
<feature type="domain" description="CusB-like beta-barrel" evidence="4">
    <location>
        <begin position="263"/>
        <end position="333"/>
    </location>
</feature>
<dbReference type="Gene3D" id="1.10.287.470">
    <property type="entry name" value="Helix hairpin bin"/>
    <property type="match status" value="1"/>
</dbReference>
<dbReference type="AlphaFoldDB" id="A0A109BEM2"/>
<dbReference type="STRING" id="121290.APY04_2338"/>
<proteinExistence type="inferred from homology"/>
<dbReference type="NCBIfam" id="TIGR01730">
    <property type="entry name" value="RND_mfp"/>
    <property type="match status" value="1"/>
</dbReference>